<dbReference type="InterPro" id="IPR029044">
    <property type="entry name" value="Nucleotide-diphossugar_trans"/>
</dbReference>
<dbReference type="InterPro" id="IPR050587">
    <property type="entry name" value="GNT1/Glycosyltrans_8"/>
</dbReference>
<dbReference type="GeneID" id="24098836"/>
<gene>
    <name evidence="2" type="ORF">FIBRA_06077</name>
</gene>
<keyword evidence="1" id="KW-0812">Transmembrane</keyword>
<dbReference type="PANTHER" id="PTHR11183">
    <property type="entry name" value="GLYCOGENIN SUBFAMILY MEMBER"/>
    <property type="match status" value="1"/>
</dbReference>
<keyword evidence="1" id="KW-1133">Transmembrane helix</keyword>
<sequence length="363" mass="41252">MVFLLRCNGCLALLLNIFVTRSSLPRRTVLAVATAATLSILLNVILIFKLTHKYPTALDDYQPLNTQSILNTTFFIAPPDPQENAIVTTLYSDAYAVAVATLGHSLNRVNSTALRILLYIPENVSPRALCIASSTGFYPHAVERIPPPKRGISRHLQDQYTKLTMWTLEEAGIKGIVYLDADMLARRNFDELFNLPFNFAAVPDVFLDSRSFALNFNAAMLFLRPSPGIFDDMLSKIGSASYKSDDADQSFLNHYYGKEAVRLPYVYNVNLAVKLRSPELWANLMREARIVHYTQIKPFIVEKDYSGKARLEIESVAENVRQKLGENGGMFDHEIWEWLRMWQETLRIYSEELTECRRISGIV</sequence>
<dbReference type="HOGENOM" id="CLU_077164_0_0_1"/>
<proteinExistence type="predicted"/>
<dbReference type="OrthoDB" id="2014201at2759"/>
<name>J4GS56_9APHY</name>
<organism evidence="2 3">
    <name type="scientific">Fibroporia radiculosa</name>
    <dbReference type="NCBI Taxonomy" id="599839"/>
    <lineage>
        <taxon>Eukaryota</taxon>
        <taxon>Fungi</taxon>
        <taxon>Dikarya</taxon>
        <taxon>Basidiomycota</taxon>
        <taxon>Agaricomycotina</taxon>
        <taxon>Agaricomycetes</taxon>
        <taxon>Polyporales</taxon>
        <taxon>Fibroporiaceae</taxon>
        <taxon>Fibroporia</taxon>
    </lineage>
</organism>
<accession>J4GS56</accession>
<dbReference type="Proteomes" id="UP000006352">
    <property type="component" value="Unassembled WGS sequence"/>
</dbReference>
<dbReference type="AlphaFoldDB" id="J4GS56"/>
<dbReference type="InParanoid" id="J4GS56"/>
<dbReference type="SUPFAM" id="SSF53448">
    <property type="entry name" value="Nucleotide-diphospho-sugar transferases"/>
    <property type="match status" value="1"/>
</dbReference>
<dbReference type="GO" id="GO:0016757">
    <property type="term" value="F:glycosyltransferase activity"/>
    <property type="evidence" value="ECO:0007669"/>
    <property type="project" value="InterPro"/>
</dbReference>
<dbReference type="Pfam" id="PF01501">
    <property type="entry name" value="Glyco_transf_8"/>
    <property type="match status" value="1"/>
</dbReference>
<dbReference type="STRING" id="599839.J4GS56"/>
<evidence type="ECO:0008006" key="4">
    <source>
        <dbReference type="Google" id="ProtNLM"/>
    </source>
</evidence>
<dbReference type="RefSeq" id="XP_012183208.1">
    <property type="nucleotide sequence ID" value="XM_012327818.1"/>
</dbReference>
<keyword evidence="3" id="KW-1185">Reference proteome</keyword>
<dbReference type="InterPro" id="IPR002495">
    <property type="entry name" value="Glyco_trans_8"/>
</dbReference>
<keyword evidence="1" id="KW-0472">Membrane</keyword>
<reference evidence="2 3" key="1">
    <citation type="journal article" date="2012" name="Appl. Environ. Microbiol.">
        <title>Short-read sequencing for genomic analysis of the brown rot fungus Fibroporia radiculosa.</title>
        <authorList>
            <person name="Tang J.D."/>
            <person name="Perkins A.D."/>
            <person name="Sonstegard T.S."/>
            <person name="Schroeder S.G."/>
            <person name="Burgess S.C."/>
            <person name="Diehl S.V."/>
        </authorList>
    </citation>
    <scope>NUCLEOTIDE SEQUENCE [LARGE SCALE GENOMIC DNA]</scope>
    <source>
        <strain evidence="2 3">TFFH 294</strain>
    </source>
</reference>
<feature type="transmembrane region" description="Helical" evidence="1">
    <location>
        <begin position="28"/>
        <end position="48"/>
    </location>
</feature>
<protein>
    <recommendedName>
        <fullName evidence="4">Nucleotide-diphospho-sugar transferase domain-containing protein</fullName>
    </recommendedName>
</protein>
<dbReference type="EMBL" id="HE797135">
    <property type="protein sequence ID" value="CCM03925.1"/>
    <property type="molecule type" value="Genomic_DNA"/>
</dbReference>
<evidence type="ECO:0000313" key="2">
    <source>
        <dbReference type="EMBL" id="CCM03925.1"/>
    </source>
</evidence>
<evidence type="ECO:0000313" key="3">
    <source>
        <dbReference type="Proteomes" id="UP000006352"/>
    </source>
</evidence>
<dbReference type="Gene3D" id="3.90.550.10">
    <property type="entry name" value="Spore Coat Polysaccharide Biosynthesis Protein SpsA, Chain A"/>
    <property type="match status" value="1"/>
</dbReference>
<evidence type="ECO:0000256" key="1">
    <source>
        <dbReference type="SAM" id="Phobius"/>
    </source>
</evidence>